<dbReference type="AlphaFoldDB" id="A0A1G6DKJ8"/>
<dbReference type="SUPFAM" id="SSF55729">
    <property type="entry name" value="Acyl-CoA N-acyltransferases (Nat)"/>
    <property type="match status" value="1"/>
</dbReference>
<proteinExistence type="predicted"/>
<accession>A0A1G6DKJ8</accession>
<gene>
    <name evidence="2" type="ORF">SAMN02910293_02259</name>
</gene>
<protein>
    <submittedName>
        <fullName evidence="2">ElaA protein</fullName>
    </submittedName>
</protein>
<dbReference type="InterPro" id="IPR000182">
    <property type="entry name" value="GNAT_dom"/>
</dbReference>
<evidence type="ECO:0000313" key="2">
    <source>
        <dbReference type="EMBL" id="SDB45355.1"/>
    </source>
</evidence>
<dbReference type="EMBL" id="FMXP01000041">
    <property type="protein sequence ID" value="SDB45355.1"/>
    <property type="molecule type" value="Genomic_DNA"/>
</dbReference>
<dbReference type="Proteomes" id="UP000182508">
    <property type="component" value="Unassembled WGS sequence"/>
</dbReference>
<evidence type="ECO:0000259" key="1">
    <source>
        <dbReference type="PROSITE" id="PS51186"/>
    </source>
</evidence>
<dbReference type="STRING" id="439219.SAMN02910293_02259"/>
<feature type="domain" description="N-acetyltransferase" evidence="1">
    <location>
        <begin position="1"/>
        <end position="116"/>
    </location>
</feature>
<dbReference type="PROSITE" id="PS51186">
    <property type="entry name" value="GNAT"/>
    <property type="match status" value="1"/>
</dbReference>
<dbReference type="Pfam" id="PF13673">
    <property type="entry name" value="Acetyltransf_10"/>
    <property type="match status" value="1"/>
</dbReference>
<dbReference type="GO" id="GO:0016747">
    <property type="term" value="F:acyltransferase activity, transferring groups other than amino-acyl groups"/>
    <property type="evidence" value="ECO:0007669"/>
    <property type="project" value="InterPro"/>
</dbReference>
<name>A0A1G6DKJ8_9STRE</name>
<organism evidence="2 3">
    <name type="scientific">Streptococcus henryi</name>
    <dbReference type="NCBI Taxonomy" id="439219"/>
    <lineage>
        <taxon>Bacteria</taxon>
        <taxon>Bacillati</taxon>
        <taxon>Bacillota</taxon>
        <taxon>Bacilli</taxon>
        <taxon>Lactobacillales</taxon>
        <taxon>Streptococcaceae</taxon>
        <taxon>Streptococcus</taxon>
    </lineage>
</organism>
<sequence length="116" mass="13110">MEQNCAYPEVDDLDLEAHHLFLENSGAVLAYCRLIDCPNQVKLGRVLVVQAARKDGLGRSLVTKALEICQENFSEKPIYAQAQAYLQDFYASFGFKPISESYLEDGIPHIDMLLER</sequence>
<keyword evidence="3" id="KW-1185">Reference proteome</keyword>
<dbReference type="Gene3D" id="3.40.630.30">
    <property type="match status" value="1"/>
</dbReference>
<evidence type="ECO:0000313" key="3">
    <source>
        <dbReference type="Proteomes" id="UP000182508"/>
    </source>
</evidence>
<dbReference type="eggNOG" id="COG2153">
    <property type="taxonomic scope" value="Bacteria"/>
</dbReference>
<reference evidence="2 3" key="1">
    <citation type="submission" date="2016-10" db="EMBL/GenBank/DDBJ databases">
        <authorList>
            <person name="de Groot N.N."/>
        </authorList>
    </citation>
    <scope>NUCLEOTIDE SEQUENCE [LARGE SCALE GENOMIC DNA]</scope>
    <source>
        <strain evidence="2 3">A-4</strain>
    </source>
</reference>
<dbReference type="InterPro" id="IPR016181">
    <property type="entry name" value="Acyl_CoA_acyltransferase"/>
</dbReference>